<evidence type="ECO:0000313" key="3">
    <source>
        <dbReference type="EMBL" id="MEV8463843.1"/>
    </source>
</evidence>
<dbReference type="RefSeq" id="WP_239513307.1">
    <property type="nucleotide sequence ID" value="NZ_JBFAUJ010000017.1"/>
</dbReference>
<evidence type="ECO:0000313" key="4">
    <source>
        <dbReference type="Proteomes" id="UP001553148"/>
    </source>
</evidence>
<organism evidence="3 4">
    <name type="scientific">Streptomyces griseosporeus</name>
    <dbReference type="NCBI Taxonomy" id="1910"/>
    <lineage>
        <taxon>Bacteria</taxon>
        <taxon>Bacillati</taxon>
        <taxon>Actinomycetota</taxon>
        <taxon>Actinomycetes</taxon>
        <taxon>Kitasatosporales</taxon>
        <taxon>Streptomycetaceae</taxon>
        <taxon>Streptomyces</taxon>
    </lineage>
</organism>
<feature type="transmembrane region" description="Helical" evidence="2">
    <location>
        <begin position="9"/>
        <end position="28"/>
    </location>
</feature>
<comment type="caution">
    <text evidence="3">The sequence shown here is derived from an EMBL/GenBank/DDBJ whole genome shotgun (WGS) entry which is preliminary data.</text>
</comment>
<evidence type="ECO:0000256" key="1">
    <source>
        <dbReference type="SAM" id="MobiDB-lite"/>
    </source>
</evidence>
<protein>
    <submittedName>
        <fullName evidence="3">Uncharacterized protein</fullName>
    </submittedName>
</protein>
<accession>A0ABV3L0I2</accession>
<keyword evidence="2" id="KW-0812">Transmembrane</keyword>
<keyword evidence="2" id="KW-1133">Transmembrane helix</keyword>
<reference evidence="3 4" key="1">
    <citation type="submission" date="2024-06" db="EMBL/GenBank/DDBJ databases">
        <title>The Natural Products Discovery Center: Release of the First 8490 Sequenced Strains for Exploring Actinobacteria Biosynthetic Diversity.</title>
        <authorList>
            <person name="Kalkreuter E."/>
            <person name="Kautsar S.A."/>
            <person name="Yang D."/>
            <person name="Bader C.D."/>
            <person name="Teijaro C.N."/>
            <person name="Fluegel L."/>
            <person name="Davis C.M."/>
            <person name="Simpson J.R."/>
            <person name="Lauterbach L."/>
            <person name="Steele A.D."/>
            <person name="Gui C."/>
            <person name="Meng S."/>
            <person name="Li G."/>
            <person name="Viehrig K."/>
            <person name="Ye F."/>
            <person name="Su P."/>
            <person name="Kiefer A.F."/>
            <person name="Nichols A."/>
            <person name="Cepeda A.J."/>
            <person name="Yan W."/>
            <person name="Fan B."/>
            <person name="Jiang Y."/>
            <person name="Adhikari A."/>
            <person name="Zheng C.-J."/>
            <person name="Schuster L."/>
            <person name="Cowan T.M."/>
            <person name="Smanski M.J."/>
            <person name="Chevrette M.G."/>
            <person name="De Carvalho L.P.S."/>
            <person name="Shen B."/>
        </authorList>
    </citation>
    <scope>NUCLEOTIDE SEQUENCE [LARGE SCALE GENOMIC DNA]</scope>
    <source>
        <strain evidence="3 4">NPDC052360</strain>
    </source>
</reference>
<dbReference type="Proteomes" id="UP001553148">
    <property type="component" value="Unassembled WGS sequence"/>
</dbReference>
<sequence>MHRLAEENAVLWVAVSLLPLMSLLLLVADRLEERLLAPASRRHRHAARRRHLRLVSGGRRQASDKAEARPAKARAARVAAPRERSAA</sequence>
<feature type="region of interest" description="Disordered" evidence="1">
    <location>
        <begin position="54"/>
        <end position="87"/>
    </location>
</feature>
<feature type="compositionally biased region" description="Basic and acidic residues" evidence="1">
    <location>
        <begin position="61"/>
        <end position="70"/>
    </location>
</feature>
<gene>
    <name evidence="3" type="ORF">AB0470_30390</name>
</gene>
<keyword evidence="2" id="KW-0472">Membrane</keyword>
<dbReference type="EMBL" id="JBFAUJ010000017">
    <property type="protein sequence ID" value="MEV8463843.1"/>
    <property type="molecule type" value="Genomic_DNA"/>
</dbReference>
<evidence type="ECO:0000256" key="2">
    <source>
        <dbReference type="SAM" id="Phobius"/>
    </source>
</evidence>
<keyword evidence="4" id="KW-1185">Reference proteome</keyword>
<proteinExistence type="predicted"/>
<name>A0ABV3L0I2_STRGS</name>